<dbReference type="STRING" id="504798.SAMN05421871_107379"/>
<sequence>MANTRSGSNGVQSGRPVRIAFDSLLAATQPSGGGTALVDLWSQLPRGLAPLFRPGVPDLVREILSEINTTIPALAKPAESVIGKSILEGIHRAILQFLDRLADPSTPQDHHAQLFRDLGLHEIYEDPILDVLQTAYRVGARVAWRHMAKIGERAGVSTATLCLLAEAIFAYIDELSALSVEGHASARANALGTLERRRRQLLDGLLSADGDPKRLPLPRLAESARWPVPHQVVAVALKPAEDLTDFPNPSVDPRFLIDLDSPEPCLLTGEEDQSHLKQLADDLPGWRIAVGPAVTPAEAGNSLRWARRMLTLIDSGELPDSPVTWFEHHMSALWLLNDPFLVGEISERALAPMTGLTVKQRSKLSETLLIWLETKGSAPEIAAMLDIHPQTVRYRLRQLERLFGDRLANPDSRFALEVALRSRRATLQTTDDDDE</sequence>
<feature type="domain" description="PucR-like N-terminal" evidence="2">
    <location>
        <begin position="41"/>
        <end position="206"/>
    </location>
</feature>
<evidence type="ECO:0000313" key="3">
    <source>
        <dbReference type="EMBL" id="SDP68921.1"/>
    </source>
</evidence>
<feature type="domain" description="PucR C-terminal helix-turn-helix" evidence="1">
    <location>
        <begin position="364"/>
        <end position="421"/>
    </location>
</feature>
<dbReference type="InterPro" id="IPR058663">
    <property type="entry name" value="PucR-like_N"/>
</dbReference>
<dbReference type="EMBL" id="FNJB01000012">
    <property type="protein sequence ID" value="SDP68921.1"/>
    <property type="molecule type" value="Genomic_DNA"/>
</dbReference>
<accession>A0A1H0URZ2</accession>
<protein>
    <submittedName>
        <fullName evidence="3">PucR C-terminal helix-turn-helix domain-containing protein</fullName>
    </submittedName>
</protein>
<evidence type="ECO:0000259" key="1">
    <source>
        <dbReference type="Pfam" id="PF13556"/>
    </source>
</evidence>
<evidence type="ECO:0000259" key="2">
    <source>
        <dbReference type="Pfam" id="PF25906"/>
    </source>
</evidence>
<dbReference type="RefSeq" id="WP_166658085.1">
    <property type="nucleotide sequence ID" value="NZ_FNDV01000007.1"/>
</dbReference>
<dbReference type="AlphaFoldDB" id="A0A1H0URZ2"/>
<evidence type="ECO:0000313" key="4">
    <source>
        <dbReference type="Proteomes" id="UP000199651"/>
    </source>
</evidence>
<dbReference type="Pfam" id="PF13556">
    <property type="entry name" value="HTH_30"/>
    <property type="match status" value="1"/>
</dbReference>
<dbReference type="InterPro" id="IPR042070">
    <property type="entry name" value="PucR_C-HTH_sf"/>
</dbReference>
<dbReference type="Gene3D" id="1.10.10.2840">
    <property type="entry name" value="PucR C-terminal helix-turn-helix domain"/>
    <property type="match status" value="1"/>
</dbReference>
<name>A0A1H0URZ2_9PSEU</name>
<dbReference type="Proteomes" id="UP000199651">
    <property type="component" value="Unassembled WGS sequence"/>
</dbReference>
<organism evidence="3 4">
    <name type="scientific">Actinokineospora alba</name>
    <dbReference type="NCBI Taxonomy" id="504798"/>
    <lineage>
        <taxon>Bacteria</taxon>
        <taxon>Bacillati</taxon>
        <taxon>Actinomycetota</taxon>
        <taxon>Actinomycetes</taxon>
        <taxon>Pseudonocardiales</taxon>
        <taxon>Pseudonocardiaceae</taxon>
        <taxon>Actinokineospora</taxon>
    </lineage>
</organism>
<gene>
    <name evidence="3" type="ORF">SAMN05192558_11225</name>
</gene>
<keyword evidence="4" id="KW-1185">Reference proteome</keyword>
<dbReference type="PANTHER" id="PTHR33744:SF1">
    <property type="entry name" value="DNA-BINDING TRANSCRIPTIONAL ACTIVATOR ADER"/>
    <property type="match status" value="1"/>
</dbReference>
<proteinExistence type="predicted"/>
<dbReference type="PANTHER" id="PTHR33744">
    <property type="entry name" value="CARBOHYDRATE DIACID REGULATOR"/>
    <property type="match status" value="1"/>
</dbReference>
<dbReference type="InterPro" id="IPR025736">
    <property type="entry name" value="PucR_C-HTH_dom"/>
</dbReference>
<dbReference type="InterPro" id="IPR051448">
    <property type="entry name" value="CdaR-like_regulators"/>
</dbReference>
<dbReference type="Pfam" id="PF25906">
    <property type="entry name" value="PucR-like_N"/>
    <property type="match status" value="1"/>
</dbReference>
<reference evidence="4" key="1">
    <citation type="submission" date="2016-10" db="EMBL/GenBank/DDBJ databases">
        <authorList>
            <person name="Varghese N."/>
            <person name="Submissions S."/>
        </authorList>
    </citation>
    <scope>NUCLEOTIDE SEQUENCE [LARGE SCALE GENOMIC DNA]</scope>
    <source>
        <strain evidence="4">IBRC-M 10655</strain>
    </source>
</reference>